<keyword evidence="7" id="KW-1185">Reference proteome</keyword>
<dbReference type="InterPro" id="IPR001647">
    <property type="entry name" value="HTH_TetR"/>
</dbReference>
<sequence>MIDKRELVINLNHVILIKGFQTLSMSKLAQAVNVSRATLYLYFKNKDDLVQAVVARHLQFVTKRPVPTTFTATEFLPTWLDALLLMGSTTPTFMTELTHAYPTLARQLTQANQAYFNALITYLAQGQADGILTANLTPDYMLFQADALIKAVLTQVQQHTLPLTQAEAYLSATLQLQWQALIVPEQLPQLDTTSIHDFKQTVLTEFTATYSLLD</sequence>
<dbReference type="EMBL" id="JBHSSC010000014">
    <property type="protein sequence ID" value="MFC6180601.1"/>
    <property type="molecule type" value="Genomic_DNA"/>
</dbReference>
<dbReference type="Gene3D" id="1.10.357.10">
    <property type="entry name" value="Tetracycline Repressor, domain 2"/>
    <property type="match status" value="1"/>
</dbReference>
<dbReference type="PANTHER" id="PTHR30055:SF234">
    <property type="entry name" value="HTH-TYPE TRANSCRIPTIONAL REGULATOR BETI"/>
    <property type="match status" value="1"/>
</dbReference>
<dbReference type="InterPro" id="IPR023772">
    <property type="entry name" value="DNA-bd_HTH_TetR-type_CS"/>
</dbReference>
<evidence type="ECO:0000313" key="6">
    <source>
        <dbReference type="EMBL" id="MFC6180601.1"/>
    </source>
</evidence>
<dbReference type="SUPFAM" id="SSF46689">
    <property type="entry name" value="Homeodomain-like"/>
    <property type="match status" value="1"/>
</dbReference>
<dbReference type="Pfam" id="PF00440">
    <property type="entry name" value="TetR_N"/>
    <property type="match status" value="1"/>
</dbReference>
<name>A0ABW1RYX7_9LACO</name>
<evidence type="ECO:0000313" key="7">
    <source>
        <dbReference type="Proteomes" id="UP001596282"/>
    </source>
</evidence>
<feature type="DNA-binding region" description="H-T-H motif" evidence="4">
    <location>
        <begin position="24"/>
        <end position="43"/>
    </location>
</feature>
<evidence type="ECO:0000256" key="1">
    <source>
        <dbReference type="ARBA" id="ARBA00023015"/>
    </source>
</evidence>
<organism evidence="6 7">
    <name type="scientific">Lactiplantibacillus daowaiensis</name>
    <dbReference type="NCBI Taxonomy" id="2559918"/>
    <lineage>
        <taxon>Bacteria</taxon>
        <taxon>Bacillati</taxon>
        <taxon>Bacillota</taxon>
        <taxon>Bacilli</taxon>
        <taxon>Lactobacillales</taxon>
        <taxon>Lactobacillaceae</taxon>
        <taxon>Lactiplantibacillus</taxon>
    </lineage>
</organism>
<dbReference type="SUPFAM" id="SSF48498">
    <property type="entry name" value="Tetracyclin repressor-like, C-terminal domain"/>
    <property type="match status" value="1"/>
</dbReference>
<dbReference type="PROSITE" id="PS01081">
    <property type="entry name" value="HTH_TETR_1"/>
    <property type="match status" value="1"/>
</dbReference>
<protein>
    <submittedName>
        <fullName evidence="6">TetR/AcrR family transcriptional regulator</fullName>
    </submittedName>
</protein>
<keyword evidence="1" id="KW-0805">Transcription regulation</keyword>
<dbReference type="RefSeq" id="WP_137628471.1">
    <property type="nucleotide sequence ID" value="NZ_BJDJ01000009.1"/>
</dbReference>
<evidence type="ECO:0000256" key="3">
    <source>
        <dbReference type="ARBA" id="ARBA00023163"/>
    </source>
</evidence>
<evidence type="ECO:0000256" key="2">
    <source>
        <dbReference type="ARBA" id="ARBA00023125"/>
    </source>
</evidence>
<keyword evidence="3" id="KW-0804">Transcription</keyword>
<dbReference type="InterPro" id="IPR009057">
    <property type="entry name" value="Homeodomain-like_sf"/>
</dbReference>
<accession>A0ABW1RYX7</accession>
<evidence type="ECO:0000256" key="4">
    <source>
        <dbReference type="PROSITE-ProRule" id="PRU00335"/>
    </source>
</evidence>
<dbReference type="PROSITE" id="PS50977">
    <property type="entry name" value="HTH_TETR_2"/>
    <property type="match status" value="1"/>
</dbReference>
<feature type="domain" description="HTH tetR-type" evidence="5">
    <location>
        <begin position="1"/>
        <end position="61"/>
    </location>
</feature>
<evidence type="ECO:0000259" key="5">
    <source>
        <dbReference type="PROSITE" id="PS50977"/>
    </source>
</evidence>
<keyword evidence="2 4" id="KW-0238">DNA-binding</keyword>
<dbReference type="PANTHER" id="PTHR30055">
    <property type="entry name" value="HTH-TYPE TRANSCRIPTIONAL REGULATOR RUTR"/>
    <property type="match status" value="1"/>
</dbReference>
<dbReference type="InterPro" id="IPR036271">
    <property type="entry name" value="Tet_transcr_reg_TetR-rel_C_sf"/>
</dbReference>
<proteinExistence type="predicted"/>
<gene>
    <name evidence="6" type="ORF">ACFP5Y_05115</name>
</gene>
<dbReference type="Proteomes" id="UP001596282">
    <property type="component" value="Unassembled WGS sequence"/>
</dbReference>
<comment type="caution">
    <text evidence="6">The sequence shown here is derived from an EMBL/GenBank/DDBJ whole genome shotgun (WGS) entry which is preliminary data.</text>
</comment>
<reference evidence="7" key="1">
    <citation type="journal article" date="2019" name="Int. J. Syst. Evol. Microbiol.">
        <title>The Global Catalogue of Microorganisms (GCM) 10K type strain sequencing project: providing services to taxonomists for standard genome sequencing and annotation.</title>
        <authorList>
            <consortium name="The Broad Institute Genomics Platform"/>
            <consortium name="The Broad Institute Genome Sequencing Center for Infectious Disease"/>
            <person name="Wu L."/>
            <person name="Ma J."/>
        </authorList>
    </citation>
    <scope>NUCLEOTIDE SEQUENCE [LARGE SCALE GENOMIC DNA]</scope>
    <source>
        <strain evidence="7">CCM 8933</strain>
    </source>
</reference>
<dbReference type="InterPro" id="IPR050109">
    <property type="entry name" value="HTH-type_TetR-like_transc_reg"/>
</dbReference>